<evidence type="ECO:0000313" key="2">
    <source>
        <dbReference type="Proteomes" id="UP000247781"/>
    </source>
</evidence>
<reference evidence="2" key="1">
    <citation type="submission" date="2018-05" db="EMBL/GenBank/DDBJ databases">
        <authorList>
            <person name="Deangelis K."/>
            <person name="Huntemann M."/>
            <person name="Clum A."/>
            <person name="Pillay M."/>
            <person name="Palaniappan K."/>
            <person name="Varghese N."/>
            <person name="Mikhailova N."/>
            <person name="Stamatis D."/>
            <person name="Reddy T."/>
            <person name="Daum C."/>
            <person name="Shapiro N."/>
            <person name="Ivanova N."/>
            <person name="Kyrpides N."/>
            <person name="Woyke T."/>
        </authorList>
    </citation>
    <scope>NUCLEOTIDE SEQUENCE [LARGE SCALE GENOMIC DNA]</scope>
    <source>
        <strain evidence="2">GAS496</strain>
    </source>
</reference>
<comment type="caution">
    <text evidence="1">The sequence shown here is derived from an EMBL/GenBank/DDBJ whole genome shotgun (WGS) entry which is preliminary data.</text>
</comment>
<keyword evidence="2" id="KW-1185">Reference proteome</keyword>
<reference evidence="1 2" key="2">
    <citation type="submission" date="2018-06" db="EMBL/GenBank/DDBJ databases">
        <title>Sequencing of bacterial isolates from soil warming experiment in Harvard Forest, Massachusetts, USA.</title>
        <authorList>
            <person name="Deangelis K.PhD."/>
        </authorList>
    </citation>
    <scope>NUCLEOTIDE SEQUENCE [LARGE SCALE GENOMIC DNA]</scope>
    <source>
        <strain evidence="1 2">GAS496</strain>
    </source>
</reference>
<sequence>MSLRPLIAVMAAIVMVASGCSGDDGRAHPYSTQSAAVGEALSVLGWNMSVTNLRFDGDYVLVDVDGSPSQKDGPHAKPEDIRFGLYGALAHPIEANGLAACKDVTSLALQPLSASAPDHLAGTVCLGPQRDQSQVRGVYVYSPRERIPDTAAAYPAAFPIGVLPTNENDTGLVLKTTSVDAFRADGAQLDQSAMGDPTAFSGNGYMLLGLEIAGLAARYRDDSARRGGPMMVLAAPTVPAPGLSHACDIYGASVLVLPEASLDAVVVRASLCTQGEINAALLYGTVSLVGTHAGLWTTHA</sequence>
<gene>
    <name evidence="1" type="ORF">C8E89_11768</name>
</gene>
<dbReference type="PROSITE" id="PS51257">
    <property type="entry name" value="PROKAR_LIPOPROTEIN"/>
    <property type="match status" value="1"/>
</dbReference>
<evidence type="ECO:0000313" key="1">
    <source>
        <dbReference type="EMBL" id="PXX05559.1"/>
    </source>
</evidence>
<dbReference type="RefSeq" id="WP_181428346.1">
    <property type="nucleotide sequence ID" value="NZ_QJJU01000017.1"/>
</dbReference>
<accession>A0A318HEU0</accession>
<name>A0A318HEU0_9MYCO</name>
<organism evidence="1 2">
    <name type="scientific">Mycolicibacterium moriokaense</name>
    <dbReference type="NCBI Taxonomy" id="39691"/>
    <lineage>
        <taxon>Bacteria</taxon>
        <taxon>Bacillati</taxon>
        <taxon>Actinomycetota</taxon>
        <taxon>Actinomycetes</taxon>
        <taxon>Mycobacteriales</taxon>
        <taxon>Mycobacteriaceae</taxon>
        <taxon>Mycolicibacterium</taxon>
    </lineage>
</organism>
<dbReference type="AlphaFoldDB" id="A0A318HEU0"/>
<protein>
    <recommendedName>
        <fullName evidence="3">Lipoprotein</fullName>
    </recommendedName>
</protein>
<proteinExistence type="predicted"/>
<evidence type="ECO:0008006" key="3">
    <source>
        <dbReference type="Google" id="ProtNLM"/>
    </source>
</evidence>
<dbReference type="EMBL" id="QJJU01000017">
    <property type="protein sequence ID" value="PXX05559.1"/>
    <property type="molecule type" value="Genomic_DNA"/>
</dbReference>
<dbReference type="Proteomes" id="UP000247781">
    <property type="component" value="Unassembled WGS sequence"/>
</dbReference>